<reference evidence="3" key="1">
    <citation type="submission" date="2023-03" db="EMBL/GenBank/DDBJ databases">
        <authorList>
            <person name="Shen W."/>
            <person name="Cai J."/>
        </authorList>
    </citation>
    <scope>NUCLEOTIDE SEQUENCE</scope>
    <source>
        <strain evidence="3">K69-2</strain>
    </source>
</reference>
<feature type="compositionally biased region" description="Pro residues" evidence="1">
    <location>
        <begin position="174"/>
        <end position="194"/>
    </location>
</feature>
<dbReference type="EMBL" id="JARPZN010000015">
    <property type="protein sequence ID" value="MDT2691521.1"/>
    <property type="molecule type" value="Genomic_DNA"/>
</dbReference>
<comment type="caution">
    <text evidence="3">The sequence shown here is derived from an EMBL/GenBank/DDBJ whole genome shotgun (WGS) entry which is preliminary data.</text>
</comment>
<feature type="transmembrane region" description="Helical" evidence="2">
    <location>
        <begin position="20"/>
        <end position="39"/>
    </location>
</feature>
<organism evidence="3 4">
    <name type="scientific">Enterococcus gallinarum</name>
    <dbReference type="NCBI Taxonomy" id="1353"/>
    <lineage>
        <taxon>Bacteria</taxon>
        <taxon>Bacillati</taxon>
        <taxon>Bacillota</taxon>
        <taxon>Bacilli</taxon>
        <taxon>Lactobacillales</taxon>
        <taxon>Enterococcaceae</taxon>
        <taxon>Enterococcus</taxon>
    </lineage>
</organism>
<proteinExistence type="predicted"/>
<evidence type="ECO:0000256" key="2">
    <source>
        <dbReference type="SAM" id="Phobius"/>
    </source>
</evidence>
<dbReference type="RefSeq" id="WP_311810064.1">
    <property type="nucleotide sequence ID" value="NZ_JARPZN010000015.1"/>
</dbReference>
<dbReference type="InterPro" id="IPR013783">
    <property type="entry name" value="Ig-like_fold"/>
</dbReference>
<dbReference type="Gene3D" id="2.60.40.10">
    <property type="entry name" value="Immunoglobulins"/>
    <property type="match status" value="3"/>
</dbReference>
<feature type="region of interest" description="Disordered" evidence="1">
    <location>
        <begin position="522"/>
        <end position="604"/>
    </location>
</feature>
<feature type="compositionally biased region" description="Basic and acidic residues" evidence="1">
    <location>
        <begin position="131"/>
        <end position="141"/>
    </location>
</feature>
<sequence length="604" mass="66174">MSEEKETRSQKQPSPKRKIVIAVALGAVIFSTALGINALNSSSKSEFKDMERVTTSSKNQSTNDSSQSKSQSKSDRTDQKQDNEKKSSDKKSVDSNLFDSIFSRIQGSSEETSSTKSLLTLADLKEVAKVTESTEKGKNSGKDLVVNTDNKGPEPILVGKDVEEPDNEEGVEPTPLPTPAPIPDPSPEPEPTPILPVESKPKIVVSQSYFELNEGDSFDISNYYSVFDSMDQSPSVWIENSTLSVGTNTMTIHAVNKFGYSDTATITVQVNGRPKIQAVSTTIEVSIHESIDMGNYFSATDPEDGNLQEKIEFLSTVNTGIEGEYLVTATVKDSKGFEAAPVTIRFFVKNEAPVIQGESSYTVSIDESFSILNLLSVTDKEDDRDGYPIKLTDENILENDLDLTKEGIYTIKIGNVTDRDGKKAEDKVITVNVVNEAPVVTVSDQTLKIGDSFDPQAFLDSILISDKEDDKNQLTPTISVDEDTLYSIRTDMPGVYEIAITATDSHGKSTTVLAIITVVEDDSATTEKPETEENELDTPSEDDENDQMAPEERITEDTEDHTSLPTEDQVDSVEAVLEDHSKEKQIESTELGINDQLIEQTPNI</sequence>
<keyword evidence="2" id="KW-1133">Transmembrane helix</keyword>
<feature type="compositionally biased region" description="Basic and acidic residues" evidence="1">
    <location>
        <begin position="577"/>
        <end position="587"/>
    </location>
</feature>
<evidence type="ECO:0000256" key="1">
    <source>
        <dbReference type="SAM" id="MobiDB-lite"/>
    </source>
</evidence>
<accession>A0AAE4KYN3</accession>
<dbReference type="AlphaFoldDB" id="A0AAE4KYN3"/>
<keyword evidence="2" id="KW-0472">Membrane</keyword>
<feature type="compositionally biased region" description="Basic and acidic residues" evidence="1">
    <location>
        <begin position="72"/>
        <end position="93"/>
    </location>
</feature>
<feature type="compositionally biased region" description="Acidic residues" evidence="1">
    <location>
        <begin position="532"/>
        <end position="546"/>
    </location>
</feature>
<dbReference type="Proteomes" id="UP001183682">
    <property type="component" value="Unassembled WGS sequence"/>
</dbReference>
<feature type="region of interest" description="Disordered" evidence="1">
    <location>
        <begin position="131"/>
        <end position="196"/>
    </location>
</feature>
<evidence type="ECO:0000313" key="4">
    <source>
        <dbReference type="Proteomes" id="UP001183682"/>
    </source>
</evidence>
<gene>
    <name evidence="3" type="ORF">P7E30_15190</name>
</gene>
<feature type="compositionally biased region" description="Low complexity" evidence="1">
    <location>
        <begin position="54"/>
        <end position="71"/>
    </location>
</feature>
<name>A0AAE4KYN3_ENTGA</name>
<feature type="compositionally biased region" description="Basic and acidic residues" evidence="1">
    <location>
        <begin position="550"/>
        <end position="562"/>
    </location>
</feature>
<protein>
    <submittedName>
        <fullName evidence="3">Procyclic acidic repetitive family protein</fullName>
    </submittedName>
</protein>
<evidence type="ECO:0000313" key="3">
    <source>
        <dbReference type="EMBL" id="MDT2691521.1"/>
    </source>
</evidence>
<feature type="region of interest" description="Disordered" evidence="1">
    <location>
        <begin position="41"/>
        <end position="96"/>
    </location>
</feature>
<keyword evidence="2" id="KW-0812">Transmembrane</keyword>